<dbReference type="EMBL" id="JAVRRD010000023">
    <property type="protein sequence ID" value="KAK5047959.1"/>
    <property type="molecule type" value="Genomic_DNA"/>
</dbReference>
<dbReference type="Gene3D" id="3.40.50.1000">
    <property type="entry name" value="HAD superfamily/HAD-like"/>
    <property type="match status" value="1"/>
</dbReference>
<evidence type="ECO:0000256" key="1">
    <source>
        <dbReference type="SAM" id="MobiDB-lite"/>
    </source>
</evidence>
<dbReference type="GeneID" id="89974321"/>
<dbReference type="Proteomes" id="UP001358417">
    <property type="component" value="Unassembled WGS sequence"/>
</dbReference>
<accession>A0AAV9N1P2</accession>
<reference evidence="2 3" key="1">
    <citation type="submission" date="2023-08" db="EMBL/GenBank/DDBJ databases">
        <title>Black Yeasts Isolated from many extreme environments.</title>
        <authorList>
            <person name="Coleine C."/>
            <person name="Stajich J.E."/>
            <person name="Selbmann L."/>
        </authorList>
    </citation>
    <scope>NUCLEOTIDE SEQUENCE [LARGE SCALE GENOMIC DNA]</scope>
    <source>
        <strain evidence="2 3">CCFEE 5792</strain>
    </source>
</reference>
<name>A0AAV9N1P2_9EURO</name>
<dbReference type="PANTHER" id="PTHR46191">
    <property type="match status" value="1"/>
</dbReference>
<dbReference type="Gene3D" id="1.10.150.720">
    <property type="entry name" value="Haloacid dehalogenase-like hydrolase"/>
    <property type="match status" value="1"/>
</dbReference>
<sequence length="362" mass="39927">MGHAMSTFQEFSAAARNRKAVPIFVVSLDALGTLYGFREPIVVQYLKAAHQCGLDTRAIKPEALQKSFRATFKRYSQDFPNYGKGKLNHPEEWWTRLLGETFTDVTKHQASIPSKLAPMLYEQFSSKDAYELYPDSVSFLQTMHALKDQYSDPDGPLLCVGVITNSDPRAESVLKSLGLQVGPSKPVAIPAQILPMGGHKARLLLSKSKYDRGNDIDFLATSYDAGVEKPASGIWAYAEAFTQGIASVRAENSLGIPLHGRSVEQSTDDYKNILIESLRVSDGKVSWIHIGDDMTKDYEGARQYGHHALHLDRGDNKGPARSTRTWSPSEHTVSSLEEAALIVNVMAQDHFKANPAAKVMAS</sequence>
<gene>
    <name evidence="2" type="ORF">LTR84_006149</name>
</gene>
<organism evidence="2 3">
    <name type="scientific">Exophiala bonariae</name>
    <dbReference type="NCBI Taxonomy" id="1690606"/>
    <lineage>
        <taxon>Eukaryota</taxon>
        <taxon>Fungi</taxon>
        <taxon>Dikarya</taxon>
        <taxon>Ascomycota</taxon>
        <taxon>Pezizomycotina</taxon>
        <taxon>Eurotiomycetes</taxon>
        <taxon>Chaetothyriomycetidae</taxon>
        <taxon>Chaetothyriales</taxon>
        <taxon>Herpotrichiellaceae</taxon>
        <taxon>Exophiala</taxon>
    </lineage>
</organism>
<proteinExistence type="predicted"/>
<comment type="caution">
    <text evidence="2">The sequence shown here is derived from an EMBL/GenBank/DDBJ whole genome shotgun (WGS) entry which is preliminary data.</text>
</comment>
<feature type="region of interest" description="Disordered" evidence="1">
    <location>
        <begin position="310"/>
        <end position="330"/>
    </location>
</feature>
<dbReference type="AlphaFoldDB" id="A0AAV9N1P2"/>
<dbReference type="InterPro" id="IPR036412">
    <property type="entry name" value="HAD-like_sf"/>
</dbReference>
<evidence type="ECO:0000313" key="3">
    <source>
        <dbReference type="Proteomes" id="UP001358417"/>
    </source>
</evidence>
<dbReference type="InterPro" id="IPR051828">
    <property type="entry name" value="HAD-like_hydrolase_domain"/>
</dbReference>
<dbReference type="InterPro" id="IPR044924">
    <property type="entry name" value="HAD-SF_hydro_IA_REG-2-like_cap"/>
</dbReference>
<dbReference type="SUPFAM" id="SSF56784">
    <property type="entry name" value="HAD-like"/>
    <property type="match status" value="1"/>
</dbReference>
<evidence type="ECO:0000313" key="2">
    <source>
        <dbReference type="EMBL" id="KAK5047959.1"/>
    </source>
</evidence>
<dbReference type="PANTHER" id="PTHR46191:SF2">
    <property type="entry name" value="HALOACID DEHALOGENASE-LIKE HYDROLASE DOMAIN-CONTAINING PROTEIN 3"/>
    <property type="match status" value="1"/>
</dbReference>
<dbReference type="GO" id="GO:0005634">
    <property type="term" value="C:nucleus"/>
    <property type="evidence" value="ECO:0007669"/>
    <property type="project" value="TreeGrafter"/>
</dbReference>
<dbReference type="RefSeq" id="XP_064703465.1">
    <property type="nucleotide sequence ID" value="XM_064849710.1"/>
</dbReference>
<keyword evidence="3" id="KW-1185">Reference proteome</keyword>
<protein>
    <submittedName>
        <fullName evidence="2">Uncharacterized protein</fullName>
    </submittedName>
</protein>
<dbReference type="InterPro" id="IPR023214">
    <property type="entry name" value="HAD_sf"/>
</dbReference>